<organism evidence="2 3">
    <name type="scientific">Polyangium fumosum</name>
    <dbReference type="NCBI Taxonomy" id="889272"/>
    <lineage>
        <taxon>Bacteria</taxon>
        <taxon>Pseudomonadati</taxon>
        <taxon>Myxococcota</taxon>
        <taxon>Polyangia</taxon>
        <taxon>Polyangiales</taxon>
        <taxon>Polyangiaceae</taxon>
        <taxon>Polyangium</taxon>
    </lineage>
</organism>
<accession>A0A4U1J541</accession>
<protein>
    <submittedName>
        <fullName evidence="2">Uncharacterized protein</fullName>
    </submittedName>
</protein>
<evidence type="ECO:0000313" key="2">
    <source>
        <dbReference type="EMBL" id="TKD02200.1"/>
    </source>
</evidence>
<comment type="caution">
    <text evidence="2">The sequence shown here is derived from an EMBL/GenBank/DDBJ whole genome shotgun (WGS) entry which is preliminary data.</text>
</comment>
<reference evidence="2 3" key="1">
    <citation type="submission" date="2019-04" db="EMBL/GenBank/DDBJ databases">
        <authorList>
            <person name="Li Y."/>
            <person name="Wang J."/>
        </authorList>
    </citation>
    <scope>NUCLEOTIDE SEQUENCE [LARGE SCALE GENOMIC DNA]</scope>
    <source>
        <strain evidence="2 3">DSM 14668</strain>
    </source>
</reference>
<proteinExistence type="predicted"/>
<dbReference type="EMBL" id="SSMQ01000035">
    <property type="protein sequence ID" value="TKD02200.1"/>
    <property type="molecule type" value="Genomic_DNA"/>
</dbReference>
<dbReference type="OrthoDB" id="5517199at2"/>
<dbReference type="Proteomes" id="UP000309215">
    <property type="component" value="Unassembled WGS sequence"/>
</dbReference>
<keyword evidence="3" id="KW-1185">Reference proteome</keyword>
<sequence>MAACAPELQTDGTGGMGGAGGTGGTGGTGGMPPQCTTADQCPDTPECRIGGSCDEGTCKWTTENLPGTAVGAQVYGDCKQRECDASGVITQADDPDDVYEWGNLCYKNACNAWETPVPESGKQCPTKWGKAGLCTDQFECDECTLDAHCPGGKCTPDGRCVPLHCANGSLDAANGETDVDCGGPCVPCAAGLKCNQRADCEGEGSCGGSPKTCQPPSCNDTFKNGNETDLDCGGSCADDVANPKRCTQGQGCLFPDDCSAGLSCKAGTCQP</sequence>
<gene>
    <name evidence="2" type="ORF">E8A74_28905</name>
</gene>
<feature type="compositionally biased region" description="Gly residues" evidence="1">
    <location>
        <begin position="12"/>
        <end position="28"/>
    </location>
</feature>
<evidence type="ECO:0000256" key="1">
    <source>
        <dbReference type="SAM" id="MobiDB-lite"/>
    </source>
</evidence>
<dbReference type="AlphaFoldDB" id="A0A4U1J541"/>
<feature type="region of interest" description="Disordered" evidence="1">
    <location>
        <begin position="1"/>
        <end position="28"/>
    </location>
</feature>
<evidence type="ECO:0000313" key="3">
    <source>
        <dbReference type="Proteomes" id="UP000309215"/>
    </source>
</evidence>
<name>A0A4U1J541_9BACT</name>
<dbReference type="RefSeq" id="WP_136932323.1">
    <property type="nucleotide sequence ID" value="NZ_SSMQ01000035.1"/>
</dbReference>